<dbReference type="HOGENOM" id="CLU_2133216_0_0_1"/>
<proteinExistence type="predicted"/>
<evidence type="ECO:0000313" key="3">
    <source>
        <dbReference type="Proteomes" id="UP000016930"/>
    </source>
</evidence>
<dbReference type="Proteomes" id="UP000016930">
    <property type="component" value="Unassembled WGS sequence"/>
</dbReference>
<protein>
    <submittedName>
        <fullName evidence="2">Uncharacterized protein</fullName>
    </submittedName>
</protein>
<reference evidence="2 3" key="1">
    <citation type="journal article" date="2012" name="Proc. Natl. Acad. Sci. U.S.A.">
        <title>Comparative genomics of Ceriporiopsis subvermispora and Phanerochaete chrysosporium provide insight into selective ligninolysis.</title>
        <authorList>
            <person name="Fernandez-Fueyo E."/>
            <person name="Ruiz-Duenas F.J."/>
            <person name="Ferreira P."/>
            <person name="Floudas D."/>
            <person name="Hibbett D.S."/>
            <person name="Canessa P."/>
            <person name="Larrondo L.F."/>
            <person name="James T.Y."/>
            <person name="Seelenfreund D."/>
            <person name="Lobos S."/>
            <person name="Polanco R."/>
            <person name="Tello M."/>
            <person name="Honda Y."/>
            <person name="Watanabe T."/>
            <person name="Watanabe T."/>
            <person name="Ryu J.S."/>
            <person name="Kubicek C.P."/>
            <person name="Schmoll M."/>
            <person name="Gaskell J."/>
            <person name="Hammel K.E."/>
            <person name="St John F.J."/>
            <person name="Vanden Wymelenberg A."/>
            <person name="Sabat G."/>
            <person name="Splinter BonDurant S."/>
            <person name="Syed K."/>
            <person name="Yadav J.S."/>
            <person name="Doddapaneni H."/>
            <person name="Subramanian V."/>
            <person name="Lavin J.L."/>
            <person name="Oguiza J.A."/>
            <person name="Perez G."/>
            <person name="Pisabarro A.G."/>
            <person name="Ramirez L."/>
            <person name="Santoyo F."/>
            <person name="Master E."/>
            <person name="Coutinho P.M."/>
            <person name="Henrissat B."/>
            <person name="Lombard V."/>
            <person name="Magnuson J.K."/>
            <person name="Kuees U."/>
            <person name="Hori C."/>
            <person name="Igarashi K."/>
            <person name="Samejima M."/>
            <person name="Held B.W."/>
            <person name="Barry K.W."/>
            <person name="LaButti K.M."/>
            <person name="Lapidus A."/>
            <person name="Lindquist E.A."/>
            <person name="Lucas S.M."/>
            <person name="Riley R."/>
            <person name="Salamov A.A."/>
            <person name="Hoffmeister D."/>
            <person name="Schwenk D."/>
            <person name="Hadar Y."/>
            <person name="Yarden O."/>
            <person name="de Vries R.P."/>
            <person name="Wiebenga A."/>
            <person name="Stenlid J."/>
            <person name="Eastwood D."/>
            <person name="Grigoriev I.V."/>
            <person name="Berka R.M."/>
            <person name="Blanchette R.A."/>
            <person name="Kersten P."/>
            <person name="Martinez A.T."/>
            <person name="Vicuna R."/>
            <person name="Cullen D."/>
        </authorList>
    </citation>
    <scope>NUCLEOTIDE SEQUENCE [LARGE SCALE GENOMIC DNA]</scope>
    <source>
        <strain evidence="2 3">B</strain>
    </source>
</reference>
<accession>M2RDZ3</accession>
<feature type="compositionally biased region" description="Basic residues" evidence="1">
    <location>
        <begin position="35"/>
        <end position="47"/>
    </location>
</feature>
<gene>
    <name evidence="2" type="ORF">CERSUDRAFT_106053</name>
</gene>
<name>M2RDZ3_CERS8</name>
<organism evidence="2 3">
    <name type="scientific">Ceriporiopsis subvermispora (strain B)</name>
    <name type="common">White-rot fungus</name>
    <name type="synonym">Gelatoporia subvermispora</name>
    <dbReference type="NCBI Taxonomy" id="914234"/>
    <lineage>
        <taxon>Eukaryota</taxon>
        <taxon>Fungi</taxon>
        <taxon>Dikarya</taxon>
        <taxon>Basidiomycota</taxon>
        <taxon>Agaricomycotina</taxon>
        <taxon>Agaricomycetes</taxon>
        <taxon>Polyporales</taxon>
        <taxon>Gelatoporiaceae</taxon>
        <taxon>Gelatoporia</taxon>
    </lineage>
</organism>
<keyword evidence="3" id="KW-1185">Reference proteome</keyword>
<sequence>MMRRFAIYCQTGRKSAALDRSLPHRSVARSIAAAQKHRSTLRARRAAHTNGQTAQRSTREKPESWVTTSSAWGACPKRRWKTKTAEYHTGGTTTSFKVAFLSGAVPAYCSLIA</sequence>
<dbReference type="AlphaFoldDB" id="M2RDZ3"/>
<dbReference type="EMBL" id="KB445797">
    <property type="protein sequence ID" value="EMD37031.1"/>
    <property type="molecule type" value="Genomic_DNA"/>
</dbReference>
<evidence type="ECO:0000256" key="1">
    <source>
        <dbReference type="SAM" id="MobiDB-lite"/>
    </source>
</evidence>
<feature type="region of interest" description="Disordered" evidence="1">
    <location>
        <begin position="31"/>
        <end position="69"/>
    </location>
</feature>
<evidence type="ECO:0000313" key="2">
    <source>
        <dbReference type="EMBL" id="EMD37031.1"/>
    </source>
</evidence>